<dbReference type="Proteomes" id="UP001177670">
    <property type="component" value="Unassembled WGS sequence"/>
</dbReference>
<evidence type="ECO:0000313" key="3">
    <source>
        <dbReference type="Proteomes" id="UP001177670"/>
    </source>
</evidence>
<gene>
    <name evidence="2" type="ORF">K0M31_009935</name>
</gene>
<comment type="caution">
    <text evidence="2">The sequence shown here is derived from an EMBL/GenBank/DDBJ whole genome shotgun (WGS) entry which is preliminary data.</text>
</comment>
<evidence type="ECO:0000256" key="1">
    <source>
        <dbReference type="SAM" id="MobiDB-lite"/>
    </source>
</evidence>
<dbReference type="EMBL" id="JAHYIQ010000024">
    <property type="protein sequence ID" value="KAK1122095.1"/>
    <property type="molecule type" value="Genomic_DNA"/>
</dbReference>
<keyword evidence="3" id="KW-1185">Reference proteome</keyword>
<dbReference type="AlphaFoldDB" id="A0AA40FN03"/>
<feature type="region of interest" description="Disordered" evidence="1">
    <location>
        <begin position="1"/>
        <end position="20"/>
    </location>
</feature>
<reference evidence="2" key="1">
    <citation type="submission" date="2021-10" db="EMBL/GenBank/DDBJ databases">
        <title>Melipona bicolor Genome sequencing and assembly.</title>
        <authorList>
            <person name="Araujo N.S."/>
            <person name="Arias M.C."/>
        </authorList>
    </citation>
    <scope>NUCLEOTIDE SEQUENCE</scope>
    <source>
        <strain evidence="2">USP_2M_L1-L4_2017</strain>
        <tissue evidence="2">Whole body</tissue>
    </source>
</reference>
<name>A0AA40FN03_9HYME</name>
<sequence length="138" mass="15108">MVPTPGSDCSRPREDPVRNRSMGSSSFFGLFREFFPSISRSEFPSEITNEIVPLRRCSTSLEAMEDSQQLHKIVLKGGQGSPTPLSAATRSAWPTSFLVISKNLLGPCCGSCFLPGELSNSLITESGADVIRLERPWE</sequence>
<evidence type="ECO:0000313" key="2">
    <source>
        <dbReference type="EMBL" id="KAK1122095.1"/>
    </source>
</evidence>
<accession>A0AA40FN03</accession>
<organism evidence="2 3">
    <name type="scientific">Melipona bicolor</name>
    <dbReference type="NCBI Taxonomy" id="60889"/>
    <lineage>
        <taxon>Eukaryota</taxon>
        <taxon>Metazoa</taxon>
        <taxon>Ecdysozoa</taxon>
        <taxon>Arthropoda</taxon>
        <taxon>Hexapoda</taxon>
        <taxon>Insecta</taxon>
        <taxon>Pterygota</taxon>
        <taxon>Neoptera</taxon>
        <taxon>Endopterygota</taxon>
        <taxon>Hymenoptera</taxon>
        <taxon>Apocrita</taxon>
        <taxon>Aculeata</taxon>
        <taxon>Apoidea</taxon>
        <taxon>Anthophila</taxon>
        <taxon>Apidae</taxon>
        <taxon>Melipona</taxon>
    </lineage>
</organism>
<proteinExistence type="predicted"/>
<protein>
    <submittedName>
        <fullName evidence="2">Uncharacterized protein</fullName>
    </submittedName>
</protein>